<gene>
    <name evidence="9" type="primary">map_1</name>
    <name evidence="6" type="synonym">map</name>
    <name evidence="9" type="ORF">CLHOM_01510</name>
</gene>
<dbReference type="PANTHER" id="PTHR43330">
    <property type="entry name" value="METHIONINE AMINOPEPTIDASE"/>
    <property type="match status" value="1"/>
</dbReference>
<evidence type="ECO:0000256" key="1">
    <source>
        <dbReference type="ARBA" id="ARBA00002521"/>
    </source>
</evidence>
<feature type="binding site" evidence="6">
    <location>
        <position position="209"/>
    </location>
    <ligand>
        <name>a divalent metal cation</name>
        <dbReference type="ChEBI" id="CHEBI:60240"/>
        <label>2</label>
        <note>catalytic</note>
    </ligand>
</feature>
<keyword evidence="3 6" id="KW-0645">Protease</keyword>
<evidence type="ECO:0000256" key="5">
    <source>
        <dbReference type="ARBA" id="ARBA00022801"/>
    </source>
</evidence>
<dbReference type="Gene3D" id="3.10.450.50">
    <property type="match status" value="1"/>
</dbReference>
<dbReference type="InterPro" id="IPR001714">
    <property type="entry name" value="Pept_M24_MAP"/>
</dbReference>
<dbReference type="SUPFAM" id="SSF55920">
    <property type="entry name" value="Creatinase/aminopeptidase"/>
    <property type="match status" value="1"/>
</dbReference>
<feature type="binding site" evidence="6">
    <location>
        <position position="242"/>
    </location>
    <ligand>
        <name>a divalent metal cation</name>
        <dbReference type="ChEBI" id="CHEBI:60240"/>
        <label>2</label>
        <note>catalytic</note>
    </ligand>
</feature>
<dbReference type="SUPFAM" id="SSF103642">
    <property type="entry name" value="Sec-C motif"/>
    <property type="match status" value="1"/>
</dbReference>
<proteinExistence type="inferred from homology"/>
<comment type="subunit">
    <text evidence="6">Monomer.</text>
</comment>
<dbReference type="InterPro" id="IPR004027">
    <property type="entry name" value="SEC_C_motif"/>
</dbReference>
<dbReference type="NCBIfam" id="TIGR00500">
    <property type="entry name" value="met_pdase_I"/>
    <property type="match status" value="1"/>
</dbReference>
<name>A0A0L6ZES8_9CLOT</name>
<dbReference type="AlphaFoldDB" id="A0A0L6ZES8"/>
<organism evidence="9 10">
    <name type="scientific">Clostridium homopropionicum DSM 5847</name>
    <dbReference type="NCBI Taxonomy" id="1121318"/>
    <lineage>
        <taxon>Bacteria</taxon>
        <taxon>Bacillati</taxon>
        <taxon>Bacillota</taxon>
        <taxon>Clostridia</taxon>
        <taxon>Eubacteriales</taxon>
        <taxon>Clostridiaceae</taxon>
        <taxon>Clostridium</taxon>
    </lineage>
</organism>
<feature type="binding site" evidence="6">
    <location>
        <position position="216"/>
    </location>
    <ligand>
        <name>substrate</name>
    </ligand>
</feature>
<dbReference type="PANTHER" id="PTHR43330:SF8">
    <property type="entry name" value="METHIONINE AMINOPEPTIDASE 1D, MITOCHONDRIAL"/>
    <property type="match status" value="1"/>
</dbReference>
<reference evidence="10" key="1">
    <citation type="submission" date="2015-08" db="EMBL/GenBank/DDBJ databases">
        <title>Genome sequence of the strict anaerobe Clostridium homopropionicum LuHBu1 (DSM 5847T).</title>
        <authorList>
            <person name="Poehlein A."/>
            <person name="Beck M."/>
            <person name="Schiel-Bengelsdorf B."/>
            <person name="Bengelsdorf F.R."/>
            <person name="Daniel R."/>
            <person name="Duerre P."/>
        </authorList>
    </citation>
    <scope>NUCLEOTIDE SEQUENCE [LARGE SCALE GENOMIC DNA]</scope>
    <source>
        <strain evidence="10">DSM 5847</strain>
    </source>
</reference>
<dbReference type="PRINTS" id="PR00599">
    <property type="entry name" value="MAPEPTIDASE"/>
</dbReference>
<dbReference type="NCBIfam" id="NF008970">
    <property type="entry name" value="PRK12318.1"/>
    <property type="match status" value="1"/>
</dbReference>
<evidence type="ECO:0000256" key="2">
    <source>
        <dbReference type="ARBA" id="ARBA00022438"/>
    </source>
</evidence>
<dbReference type="Pfam" id="PF02810">
    <property type="entry name" value="SEC-C"/>
    <property type="match status" value="1"/>
</dbReference>
<dbReference type="Proteomes" id="UP000037043">
    <property type="component" value="Unassembled WGS sequence"/>
</dbReference>
<keyword evidence="2 6" id="KW-0031">Aminopeptidase</keyword>
<feature type="domain" description="Peptidase M24" evidence="8">
    <location>
        <begin position="52"/>
        <end position="280"/>
    </location>
</feature>
<dbReference type="InterPro" id="IPR036005">
    <property type="entry name" value="Creatinase/aminopeptidase-like"/>
</dbReference>
<dbReference type="STRING" id="36844.SAMN04488501_10570"/>
<dbReference type="GO" id="GO:0006508">
    <property type="term" value="P:proteolysis"/>
    <property type="evidence" value="ECO:0007669"/>
    <property type="project" value="UniProtKB-KW"/>
</dbReference>
<feature type="binding site" evidence="6">
    <location>
        <position position="118"/>
    </location>
    <ligand>
        <name>substrate</name>
    </ligand>
</feature>
<sequence length="288" mass="32044">MRELINKDECWCGSGKKYKECHFTIDEKLSKMEGEGLIAPPREIIKTSEQIEGIRKSSQVTKKVLDMVAERIRAGITTDEINTLVHEYTLELGGIPATLNYRGYPKSVCVSINEVVCHGIPDERVLKEGDIVNVDVTTIYKGYYGDSSRMFIIGKASEKAIRLVETAKECLYAGINVVKPFATFGDIGHAIQTHAEEKGYSVVREYGGHGIGIQFHEEPFVDHCAEPHTGMIMIPGMTFTIEPMINEGTYRCKVLRDGWTAVTADGKLTAQWEHTVLVTEEGVEILTA</sequence>
<feature type="binding site" evidence="6">
    <location>
        <position position="273"/>
    </location>
    <ligand>
        <name>a divalent metal cation</name>
        <dbReference type="ChEBI" id="CHEBI:60240"/>
        <label>2</label>
        <note>catalytic</note>
    </ligand>
</feature>
<dbReference type="EC" id="3.4.11.18" evidence="6 7"/>
<dbReference type="PATRIC" id="fig|1121318.3.peg.150"/>
<dbReference type="RefSeq" id="WP_052219757.1">
    <property type="nucleotide sequence ID" value="NZ_LHUR01000005.1"/>
</dbReference>
<dbReference type="GO" id="GO:0046872">
    <property type="term" value="F:metal ion binding"/>
    <property type="evidence" value="ECO:0007669"/>
    <property type="project" value="UniProtKB-UniRule"/>
</dbReference>
<dbReference type="CDD" id="cd01086">
    <property type="entry name" value="MetAP1"/>
    <property type="match status" value="1"/>
</dbReference>
<keyword evidence="5 6" id="KW-0378">Hydrolase</keyword>
<dbReference type="EMBL" id="LHUR01000005">
    <property type="protein sequence ID" value="KOA21480.1"/>
    <property type="molecule type" value="Genomic_DNA"/>
</dbReference>
<comment type="caution">
    <text evidence="9">The sequence shown here is derived from an EMBL/GenBank/DDBJ whole genome shotgun (WGS) entry which is preliminary data.</text>
</comment>
<dbReference type="Gene3D" id="3.90.230.10">
    <property type="entry name" value="Creatinase/methionine aminopeptidase superfamily"/>
    <property type="match status" value="1"/>
</dbReference>
<feature type="binding site" evidence="6">
    <location>
        <position position="273"/>
    </location>
    <ligand>
        <name>a divalent metal cation</name>
        <dbReference type="ChEBI" id="CHEBI:60240"/>
        <label>1</label>
    </ligand>
</feature>
<feature type="binding site" evidence="6">
    <location>
        <position position="146"/>
    </location>
    <ligand>
        <name>a divalent metal cation</name>
        <dbReference type="ChEBI" id="CHEBI:60240"/>
        <label>2</label>
        <note>catalytic</note>
    </ligand>
</feature>
<accession>A0A0L6ZES8</accession>
<dbReference type="HAMAP" id="MF_01974">
    <property type="entry name" value="MetAP_1"/>
    <property type="match status" value="1"/>
</dbReference>
<evidence type="ECO:0000256" key="4">
    <source>
        <dbReference type="ARBA" id="ARBA00022723"/>
    </source>
</evidence>
<comment type="similarity">
    <text evidence="6">Belongs to the peptidase M24A family. Methionine aminopeptidase type 1 subfamily.</text>
</comment>
<comment type="cofactor">
    <cofactor evidence="6">
        <name>Co(2+)</name>
        <dbReference type="ChEBI" id="CHEBI:48828"/>
    </cofactor>
    <cofactor evidence="6">
        <name>Zn(2+)</name>
        <dbReference type="ChEBI" id="CHEBI:29105"/>
    </cofactor>
    <cofactor evidence="6">
        <name>Mn(2+)</name>
        <dbReference type="ChEBI" id="CHEBI:29035"/>
    </cofactor>
    <cofactor evidence="6">
        <name>Fe(2+)</name>
        <dbReference type="ChEBI" id="CHEBI:29033"/>
    </cofactor>
    <text evidence="6">Binds 2 divalent metal cations per subunit. Has a high-affinity and a low affinity metal-binding site. The true nature of the physiological cofactor is under debate. The enzyme is active with cobalt, zinc, manganese or divalent iron ions. Most likely, methionine aminopeptidases function as mononuclear Fe(2+)-metalloproteases under physiological conditions, and the catalytically relevant metal-binding site has been assigned to the histidine-containing high-affinity site.</text>
</comment>
<dbReference type="InterPro" id="IPR000994">
    <property type="entry name" value="Pept_M24"/>
</dbReference>
<evidence type="ECO:0000256" key="3">
    <source>
        <dbReference type="ARBA" id="ARBA00022670"/>
    </source>
</evidence>
<dbReference type="Pfam" id="PF00557">
    <property type="entry name" value="Peptidase_M24"/>
    <property type="match status" value="1"/>
</dbReference>
<feature type="binding site" evidence="6">
    <location>
        <position position="146"/>
    </location>
    <ligand>
        <name>a divalent metal cation</name>
        <dbReference type="ChEBI" id="CHEBI:60240"/>
        <label>1</label>
    </ligand>
</feature>
<evidence type="ECO:0000313" key="9">
    <source>
        <dbReference type="EMBL" id="KOA21480.1"/>
    </source>
</evidence>
<evidence type="ECO:0000259" key="8">
    <source>
        <dbReference type="Pfam" id="PF00557"/>
    </source>
</evidence>
<evidence type="ECO:0000256" key="7">
    <source>
        <dbReference type="RuleBase" id="RU003653"/>
    </source>
</evidence>
<comment type="catalytic activity">
    <reaction evidence="6 7">
        <text>Release of N-terminal amino acids, preferentially methionine, from peptides and arylamides.</text>
        <dbReference type="EC" id="3.4.11.18"/>
    </reaction>
</comment>
<dbReference type="InterPro" id="IPR002467">
    <property type="entry name" value="Pept_M24A_MAP1"/>
</dbReference>
<protein>
    <recommendedName>
        <fullName evidence="6 7">Methionine aminopeptidase</fullName>
        <shortName evidence="6">MAP</shortName>
        <shortName evidence="6">MetAP</shortName>
        <ecNumber evidence="6 7">3.4.11.18</ecNumber>
    </recommendedName>
    <alternativeName>
        <fullName evidence="6">Peptidase M</fullName>
    </alternativeName>
</protein>
<comment type="function">
    <text evidence="1 6">Removes the N-terminal methionine from nascent proteins. The N-terminal methionine is often cleaved when the second residue in the primary sequence is small and uncharged (Met-Ala-, Cys, Gly, Pro, Ser, Thr, or Val). Requires deformylation of the N(alpha)-formylated initiator methionine before it can be hydrolyzed.</text>
</comment>
<dbReference type="GO" id="GO:0004239">
    <property type="term" value="F:initiator methionyl aminopeptidase activity"/>
    <property type="evidence" value="ECO:0007669"/>
    <property type="project" value="UniProtKB-UniRule"/>
</dbReference>
<keyword evidence="4 6" id="KW-0479">Metal-binding</keyword>
<dbReference type="GO" id="GO:0070006">
    <property type="term" value="F:metalloaminopeptidase activity"/>
    <property type="evidence" value="ECO:0007669"/>
    <property type="project" value="UniProtKB-UniRule"/>
</dbReference>
<feature type="binding site" evidence="6">
    <location>
        <position position="135"/>
    </location>
    <ligand>
        <name>a divalent metal cation</name>
        <dbReference type="ChEBI" id="CHEBI:60240"/>
        <label>1</label>
    </ligand>
</feature>
<evidence type="ECO:0000256" key="6">
    <source>
        <dbReference type="HAMAP-Rule" id="MF_01974"/>
    </source>
</evidence>
<keyword evidence="10" id="KW-1185">Reference proteome</keyword>
<evidence type="ECO:0000313" key="10">
    <source>
        <dbReference type="Proteomes" id="UP000037043"/>
    </source>
</evidence>